<feature type="domain" description="ABC transporter" evidence="9">
    <location>
        <begin position="1"/>
        <end position="233"/>
    </location>
</feature>
<dbReference type="GO" id="GO:0016887">
    <property type="term" value="F:ATP hydrolysis activity"/>
    <property type="evidence" value="ECO:0007669"/>
    <property type="project" value="InterPro"/>
</dbReference>
<evidence type="ECO:0000256" key="2">
    <source>
        <dbReference type="ARBA" id="ARBA00005417"/>
    </source>
</evidence>
<evidence type="ECO:0000256" key="8">
    <source>
        <dbReference type="ARBA" id="ARBA00023136"/>
    </source>
</evidence>
<dbReference type="SUPFAM" id="SSF52540">
    <property type="entry name" value="P-loop containing nucleoside triphosphate hydrolases"/>
    <property type="match status" value="1"/>
</dbReference>
<evidence type="ECO:0000256" key="5">
    <source>
        <dbReference type="ARBA" id="ARBA00022741"/>
    </source>
</evidence>
<keyword evidence="3" id="KW-0813">Transport</keyword>
<evidence type="ECO:0000256" key="1">
    <source>
        <dbReference type="ARBA" id="ARBA00004236"/>
    </source>
</evidence>
<sequence length="273" mass="29613">MPGTPFQRLALRGISLHVGTGEIVGIIGQTGSGKSTLIQYFNGLMRPLRGRVVIDGHELGGRSVGLAAIRRVVGVVFQDPEEQVFERVLGDDVAYGLRQLGLLSTEIRERVRRAMDSMGLPFEAFKDRYTFSLSGGELRKAALAGVLALRPRVLVLDEPTSGLDPGSREDLQARIRAFRDRDGLTLVLVSHDMDEIARLSDRLYVLHDGTVAASGTPREIFGDGPRLAALGLAPPEPTQVLQRLRERGFHVPGDAVTPEEVEQALAALLEGPP</sequence>
<evidence type="ECO:0000313" key="10">
    <source>
        <dbReference type="EMBL" id="TMJ11353.1"/>
    </source>
</evidence>
<dbReference type="GO" id="GO:0043190">
    <property type="term" value="C:ATP-binding cassette (ABC) transporter complex"/>
    <property type="evidence" value="ECO:0007669"/>
    <property type="project" value="TreeGrafter"/>
</dbReference>
<gene>
    <name evidence="10" type="ORF">E6H02_07010</name>
</gene>
<dbReference type="PANTHER" id="PTHR43553:SF24">
    <property type="entry name" value="ENERGY-COUPLING FACTOR TRANSPORTER ATP-BINDING PROTEIN ECFA1"/>
    <property type="match status" value="1"/>
</dbReference>
<keyword evidence="7" id="KW-1278">Translocase</keyword>
<evidence type="ECO:0000256" key="4">
    <source>
        <dbReference type="ARBA" id="ARBA00022475"/>
    </source>
</evidence>
<dbReference type="GO" id="GO:0042626">
    <property type="term" value="F:ATPase-coupled transmembrane transporter activity"/>
    <property type="evidence" value="ECO:0007669"/>
    <property type="project" value="TreeGrafter"/>
</dbReference>
<evidence type="ECO:0000313" key="11">
    <source>
        <dbReference type="Proteomes" id="UP000320393"/>
    </source>
</evidence>
<organism evidence="10 11">
    <name type="scientific">Candidatus Segetimicrobium genomatis</name>
    <dbReference type="NCBI Taxonomy" id="2569760"/>
    <lineage>
        <taxon>Bacteria</taxon>
        <taxon>Bacillati</taxon>
        <taxon>Candidatus Sysuimicrobiota</taxon>
        <taxon>Candidatus Sysuimicrobiia</taxon>
        <taxon>Candidatus Sysuimicrobiales</taxon>
        <taxon>Candidatus Segetimicrobiaceae</taxon>
        <taxon>Candidatus Segetimicrobium</taxon>
    </lineage>
</organism>
<dbReference type="EMBL" id="VBAM01000235">
    <property type="protein sequence ID" value="TMJ11353.1"/>
    <property type="molecule type" value="Genomic_DNA"/>
</dbReference>
<dbReference type="Pfam" id="PF00005">
    <property type="entry name" value="ABC_tran"/>
    <property type="match status" value="1"/>
</dbReference>
<dbReference type="SMART" id="SM00382">
    <property type="entry name" value="AAA"/>
    <property type="match status" value="1"/>
</dbReference>
<evidence type="ECO:0000256" key="7">
    <source>
        <dbReference type="ARBA" id="ARBA00022967"/>
    </source>
</evidence>
<evidence type="ECO:0000256" key="6">
    <source>
        <dbReference type="ARBA" id="ARBA00022840"/>
    </source>
</evidence>
<dbReference type="InterPro" id="IPR003439">
    <property type="entry name" value="ABC_transporter-like_ATP-bd"/>
</dbReference>
<keyword evidence="5" id="KW-0547">Nucleotide-binding</keyword>
<evidence type="ECO:0000256" key="3">
    <source>
        <dbReference type="ARBA" id="ARBA00022448"/>
    </source>
</evidence>
<reference evidence="10 11" key="1">
    <citation type="journal article" date="2019" name="Nat. Microbiol.">
        <title>Mediterranean grassland soil C-N compound turnover is dependent on rainfall and depth, and is mediated by genomically divergent microorganisms.</title>
        <authorList>
            <person name="Diamond S."/>
            <person name="Andeer P.F."/>
            <person name="Li Z."/>
            <person name="Crits-Christoph A."/>
            <person name="Burstein D."/>
            <person name="Anantharaman K."/>
            <person name="Lane K.R."/>
            <person name="Thomas B.C."/>
            <person name="Pan C."/>
            <person name="Northen T.R."/>
            <person name="Banfield J.F."/>
        </authorList>
    </citation>
    <scope>NUCLEOTIDE SEQUENCE [LARGE SCALE GENOMIC DNA]</scope>
    <source>
        <strain evidence="10">NP_5</strain>
    </source>
</reference>
<accession>A0A537LTL8</accession>
<dbReference type="GO" id="GO:0005524">
    <property type="term" value="F:ATP binding"/>
    <property type="evidence" value="ECO:0007669"/>
    <property type="project" value="UniProtKB-KW"/>
</dbReference>
<name>A0A537LTL8_9BACT</name>
<dbReference type="FunFam" id="3.40.50.300:FF:000224">
    <property type="entry name" value="Energy-coupling factor transporter ATP-binding protein EcfA"/>
    <property type="match status" value="1"/>
</dbReference>
<comment type="caution">
    <text evidence="10">The sequence shown here is derived from an EMBL/GenBank/DDBJ whole genome shotgun (WGS) entry which is preliminary data.</text>
</comment>
<dbReference type="InterPro" id="IPR027417">
    <property type="entry name" value="P-loop_NTPase"/>
</dbReference>
<keyword evidence="8" id="KW-0472">Membrane</keyword>
<proteinExistence type="inferred from homology"/>
<dbReference type="AlphaFoldDB" id="A0A537LTL8"/>
<dbReference type="InterPro" id="IPR017871">
    <property type="entry name" value="ABC_transporter-like_CS"/>
</dbReference>
<keyword evidence="6" id="KW-0067">ATP-binding</keyword>
<evidence type="ECO:0000259" key="9">
    <source>
        <dbReference type="PROSITE" id="PS50893"/>
    </source>
</evidence>
<keyword evidence="4" id="KW-1003">Cell membrane</keyword>
<dbReference type="PROSITE" id="PS50893">
    <property type="entry name" value="ABC_TRANSPORTER_2"/>
    <property type="match status" value="1"/>
</dbReference>
<dbReference type="CDD" id="cd03225">
    <property type="entry name" value="ABC_cobalt_CbiO_domain1"/>
    <property type="match status" value="1"/>
</dbReference>
<comment type="subcellular location">
    <subcellularLocation>
        <location evidence="1">Cell membrane</location>
    </subcellularLocation>
</comment>
<protein>
    <submittedName>
        <fullName evidence="10">Energy-coupling factor transporter ATPase</fullName>
    </submittedName>
</protein>
<comment type="similarity">
    <text evidence="2">Belongs to the ABC transporter superfamily.</text>
</comment>
<dbReference type="InterPro" id="IPR015856">
    <property type="entry name" value="ABC_transpr_CbiO/EcfA_su"/>
</dbReference>
<dbReference type="Proteomes" id="UP000320393">
    <property type="component" value="Unassembled WGS sequence"/>
</dbReference>
<dbReference type="PROSITE" id="PS00211">
    <property type="entry name" value="ABC_TRANSPORTER_1"/>
    <property type="match status" value="1"/>
</dbReference>
<dbReference type="InterPro" id="IPR050095">
    <property type="entry name" value="ECF_ABC_transporter_ATP-bd"/>
</dbReference>
<dbReference type="Gene3D" id="3.40.50.300">
    <property type="entry name" value="P-loop containing nucleotide triphosphate hydrolases"/>
    <property type="match status" value="1"/>
</dbReference>
<dbReference type="PANTHER" id="PTHR43553">
    <property type="entry name" value="HEAVY METAL TRANSPORTER"/>
    <property type="match status" value="1"/>
</dbReference>
<dbReference type="InterPro" id="IPR003593">
    <property type="entry name" value="AAA+_ATPase"/>
</dbReference>